<dbReference type="OrthoDB" id="5274417at2759"/>
<sequence>MPFPSPQNFSNPNIQSSKISVSESTEKIRTSDEKLNVTPSYPTICITDGYFEISEIKTSSYTRNHYQTAGQPFENTIFEVFVSKYNGGEDTWFTLQPGGSDLWNRKEGAGGGWEIVAFRDGFDTTRVGRYVKVNTSIIFRSFEEVVVI</sequence>
<accession>S8BD95</accession>
<comment type="caution">
    <text evidence="2">The sequence shown here is derived from an EMBL/GenBank/DDBJ whole genome shotgun (WGS) entry which is preliminary data.</text>
</comment>
<keyword evidence="3" id="KW-1185">Reference proteome</keyword>
<gene>
    <name evidence="2" type="ORF">H072_9159</name>
</gene>
<dbReference type="HOGENOM" id="CLU_1758734_0_0_1"/>
<feature type="region of interest" description="Disordered" evidence="1">
    <location>
        <begin position="1"/>
        <end position="29"/>
    </location>
</feature>
<dbReference type="AlphaFoldDB" id="S8BD95"/>
<dbReference type="Proteomes" id="UP000015100">
    <property type="component" value="Unassembled WGS sequence"/>
</dbReference>
<proteinExistence type="predicted"/>
<protein>
    <submittedName>
        <fullName evidence="2">Uncharacterized protein</fullName>
    </submittedName>
</protein>
<organism evidence="2 3">
    <name type="scientific">Dactylellina haptotyla (strain CBS 200.50)</name>
    <name type="common">Nematode-trapping fungus</name>
    <name type="synonym">Monacrosporium haptotylum</name>
    <dbReference type="NCBI Taxonomy" id="1284197"/>
    <lineage>
        <taxon>Eukaryota</taxon>
        <taxon>Fungi</taxon>
        <taxon>Dikarya</taxon>
        <taxon>Ascomycota</taxon>
        <taxon>Pezizomycotina</taxon>
        <taxon>Orbiliomycetes</taxon>
        <taxon>Orbiliales</taxon>
        <taxon>Orbiliaceae</taxon>
        <taxon>Dactylellina</taxon>
    </lineage>
</organism>
<name>S8BD95_DACHA</name>
<reference evidence="2 3" key="1">
    <citation type="journal article" date="2013" name="PLoS Genet.">
        <title>Genomic mechanisms accounting for the adaptation to parasitism in nematode-trapping fungi.</title>
        <authorList>
            <person name="Meerupati T."/>
            <person name="Andersson K.M."/>
            <person name="Friman E."/>
            <person name="Kumar D."/>
            <person name="Tunlid A."/>
            <person name="Ahren D."/>
        </authorList>
    </citation>
    <scope>NUCLEOTIDE SEQUENCE [LARGE SCALE GENOMIC DNA]</scope>
    <source>
        <strain evidence="2 3">CBS 200.50</strain>
    </source>
</reference>
<evidence type="ECO:0000313" key="3">
    <source>
        <dbReference type="Proteomes" id="UP000015100"/>
    </source>
</evidence>
<evidence type="ECO:0000313" key="2">
    <source>
        <dbReference type="EMBL" id="EPS37183.1"/>
    </source>
</evidence>
<dbReference type="EMBL" id="AQGS01000711">
    <property type="protein sequence ID" value="EPS37183.1"/>
    <property type="molecule type" value="Genomic_DNA"/>
</dbReference>
<dbReference type="eggNOG" id="ENOG502SX1W">
    <property type="taxonomic scope" value="Eukaryota"/>
</dbReference>
<reference evidence="3" key="2">
    <citation type="submission" date="2013-04" db="EMBL/GenBank/DDBJ databases">
        <title>Genomic mechanisms accounting for the adaptation to parasitism in nematode-trapping fungi.</title>
        <authorList>
            <person name="Ahren D.G."/>
        </authorList>
    </citation>
    <scope>NUCLEOTIDE SEQUENCE [LARGE SCALE GENOMIC DNA]</scope>
    <source>
        <strain evidence="3">CBS 200.50</strain>
    </source>
</reference>
<feature type="compositionally biased region" description="Low complexity" evidence="1">
    <location>
        <begin position="1"/>
        <end position="17"/>
    </location>
</feature>
<evidence type="ECO:0000256" key="1">
    <source>
        <dbReference type="SAM" id="MobiDB-lite"/>
    </source>
</evidence>